<evidence type="ECO:0000256" key="2">
    <source>
        <dbReference type="ARBA" id="ARBA00034247"/>
    </source>
</evidence>
<protein>
    <recommendedName>
        <fullName evidence="1">diguanylate cyclase</fullName>
        <ecNumber evidence="1">2.7.7.65</ecNumber>
    </recommendedName>
</protein>
<dbReference type="PROSITE" id="PS50110">
    <property type="entry name" value="RESPONSE_REGULATORY"/>
    <property type="match status" value="1"/>
</dbReference>
<comment type="caution">
    <text evidence="6">The sequence shown here is derived from an EMBL/GenBank/DDBJ whole genome shotgun (WGS) entry which is preliminary data.</text>
</comment>
<evidence type="ECO:0000259" key="4">
    <source>
        <dbReference type="PROSITE" id="PS50110"/>
    </source>
</evidence>
<evidence type="ECO:0000256" key="3">
    <source>
        <dbReference type="PROSITE-ProRule" id="PRU00169"/>
    </source>
</evidence>
<reference evidence="6 7" key="1">
    <citation type="submission" date="2022-10" db="EMBL/GenBank/DDBJ databases">
        <title>paucibacter sp. hw8 Genome sequencing.</title>
        <authorList>
            <person name="Park S."/>
        </authorList>
    </citation>
    <scope>NUCLEOTIDE SEQUENCE [LARGE SCALE GENOMIC DNA]</scope>
    <source>
        <strain evidence="7">hw8</strain>
    </source>
</reference>
<dbReference type="GO" id="GO:0052621">
    <property type="term" value="F:diguanylate cyclase activity"/>
    <property type="evidence" value="ECO:0007669"/>
    <property type="project" value="UniProtKB-EC"/>
</dbReference>
<evidence type="ECO:0000259" key="5">
    <source>
        <dbReference type="PROSITE" id="PS50887"/>
    </source>
</evidence>
<dbReference type="NCBIfam" id="TIGR00254">
    <property type="entry name" value="GGDEF"/>
    <property type="match status" value="1"/>
</dbReference>
<keyword evidence="6" id="KW-0548">Nucleotidyltransferase</keyword>
<evidence type="ECO:0000256" key="1">
    <source>
        <dbReference type="ARBA" id="ARBA00012528"/>
    </source>
</evidence>
<comment type="catalytic activity">
    <reaction evidence="2">
        <text>2 GTP = 3',3'-c-di-GMP + 2 diphosphate</text>
        <dbReference type="Rhea" id="RHEA:24898"/>
        <dbReference type="ChEBI" id="CHEBI:33019"/>
        <dbReference type="ChEBI" id="CHEBI:37565"/>
        <dbReference type="ChEBI" id="CHEBI:58805"/>
        <dbReference type="EC" id="2.7.7.65"/>
    </reaction>
</comment>
<feature type="modified residue" description="4-aspartylphosphate" evidence="3">
    <location>
        <position position="72"/>
    </location>
</feature>
<dbReference type="EC" id="2.7.7.65" evidence="1"/>
<dbReference type="SUPFAM" id="SSF52172">
    <property type="entry name" value="CheY-like"/>
    <property type="match status" value="1"/>
</dbReference>
<dbReference type="SMART" id="SM00267">
    <property type="entry name" value="GGDEF"/>
    <property type="match status" value="1"/>
</dbReference>
<dbReference type="PANTHER" id="PTHR45138">
    <property type="entry name" value="REGULATORY COMPONENTS OF SENSORY TRANSDUCTION SYSTEM"/>
    <property type="match status" value="1"/>
</dbReference>
<keyword evidence="3" id="KW-0597">Phosphoprotein</keyword>
<accession>A0ABT5KQ01</accession>
<name>A0ABT5KQ01_9BURK</name>
<dbReference type="InterPro" id="IPR000160">
    <property type="entry name" value="GGDEF_dom"/>
</dbReference>
<evidence type="ECO:0000313" key="6">
    <source>
        <dbReference type="EMBL" id="MDC8784998.1"/>
    </source>
</evidence>
<keyword evidence="7" id="KW-1185">Reference proteome</keyword>
<dbReference type="InterPro" id="IPR011006">
    <property type="entry name" value="CheY-like_superfamily"/>
</dbReference>
<dbReference type="EMBL" id="JAQQXS010000005">
    <property type="protein sequence ID" value="MDC8784998.1"/>
    <property type="molecule type" value="Genomic_DNA"/>
</dbReference>
<dbReference type="PANTHER" id="PTHR45138:SF9">
    <property type="entry name" value="DIGUANYLATE CYCLASE DGCM-RELATED"/>
    <property type="match status" value="1"/>
</dbReference>
<sequence>MKSGFIDLPDDIEEDALAPVRRSSVLIVDDQAAVLQTLYQLFKDTYEVFVATSGAQALSRAKVNPPDLVLLDMVMPGMTGMEVCRQLKEDPETQNIPVIFLTGNCSVDDEARALDAGAADFISKPFNPRIVSVRVNTQLRLKAKSDLLRRIARTDALTGLGNRRHFNSTLFKEWRRCARNSLPISLVFIDVDFFKRFNDIYGHPMGDYCLSSVASAMKSRMWRPADLLARFGGEEFVCLLPETPLKGAIHKAQELEAAVRDLAISHEGSSVAPVVTISLGVAAALPAQGDDPETLIDAADRMLYESKAGGRGQVRSVEITSA</sequence>
<dbReference type="Gene3D" id="3.40.50.2300">
    <property type="match status" value="1"/>
</dbReference>
<dbReference type="InterPro" id="IPR043128">
    <property type="entry name" value="Rev_trsase/Diguanyl_cyclase"/>
</dbReference>
<dbReference type="InterPro" id="IPR050469">
    <property type="entry name" value="Diguanylate_Cyclase"/>
</dbReference>
<dbReference type="CDD" id="cd01949">
    <property type="entry name" value="GGDEF"/>
    <property type="match status" value="1"/>
</dbReference>
<dbReference type="InterPro" id="IPR029787">
    <property type="entry name" value="Nucleotide_cyclase"/>
</dbReference>
<dbReference type="Pfam" id="PF00072">
    <property type="entry name" value="Response_reg"/>
    <property type="match status" value="1"/>
</dbReference>
<dbReference type="InterPro" id="IPR001789">
    <property type="entry name" value="Sig_transdc_resp-reg_receiver"/>
</dbReference>
<dbReference type="SUPFAM" id="SSF55073">
    <property type="entry name" value="Nucleotide cyclase"/>
    <property type="match status" value="1"/>
</dbReference>
<dbReference type="Proteomes" id="UP001219862">
    <property type="component" value="Unassembled WGS sequence"/>
</dbReference>
<feature type="domain" description="GGDEF" evidence="5">
    <location>
        <begin position="182"/>
        <end position="319"/>
    </location>
</feature>
<dbReference type="SMART" id="SM00448">
    <property type="entry name" value="REC"/>
    <property type="match status" value="1"/>
</dbReference>
<organism evidence="6 7">
    <name type="scientific">Roseateles koreensis</name>
    <dbReference type="NCBI Taxonomy" id="2987526"/>
    <lineage>
        <taxon>Bacteria</taxon>
        <taxon>Pseudomonadati</taxon>
        <taxon>Pseudomonadota</taxon>
        <taxon>Betaproteobacteria</taxon>
        <taxon>Burkholderiales</taxon>
        <taxon>Sphaerotilaceae</taxon>
        <taxon>Roseateles</taxon>
    </lineage>
</organism>
<proteinExistence type="predicted"/>
<keyword evidence="6" id="KW-0808">Transferase</keyword>
<gene>
    <name evidence="6" type="ORF">PRZ01_07320</name>
</gene>
<dbReference type="Gene3D" id="3.30.70.270">
    <property type="match status" value="1"/>
</dbReference>
<feature type="domain" description="Response regulatory" evidence="4">
    <location>
        <begin position="24"/>
        <end position="139"/>
    </location>
</feature>
<evidence type="ECO:0000313" key="7">
    <source>
        <dbReference type="Proteomes" id="UP001219862"/>
    </source>
</evidence>
<dbReference type="PROSITE" id="PS50887">
    <property type="entry name" value="GGDEF"/>
    <property type="match status" value="1"/>
</dbReference>
<dbReference type="Pfam" id="PF00990">
    <property type="entry name" value="GGDEF"/>
    <property type="match status" value="1"/>
</dbReference>